<gene>
    <name evidence="5" type="ORF">LVJ94_48635</name>
</gene>
<evidence type="ECO:0000256" key="4">
    <source>
        <dbReference type="RuleBase" id="RU362030"/>
    </source>
</evidence>
<dbReference type="PANTHER" id="PTHR43619:SF2">
    <property type="entry name" value="S-ADENOSYL-L-METHIONINE-DEPENDENT METHYLTRANSFERASES SUPERFAMILY PROTEIN"/>
    <property type="match status" value="1"/>
</dbReference>
<dbReference type="InterPro" id="IPR029063">
    <property type="entry name" value="SAM-dependent_MTases_sf"/>
</dbReference>
<keyword evidence="2 4" id="KW-0489">Methyltransferase</keyword>
<dbReference type="GO" id="GO:0008168">
    <property type="term" value="F:methyltransferase activity"/>
    <property type="evidence" value="ECO:0007669"/>
    <property type="project" value="UniProtKB-KW"/>
</dbReference>
<evidence type="ECO:0000313" key="6">
    <source>
        <dbReference type="Proteomes" id="UP001374803"/>
    </source>
</evidence>
<dbReference type="NCBIfam" id="TIGR00027">
    <property type="entry name" value="mthyl_TIGR00027"/>
    <property type="match status" value="1"/>
</dbReference>
<keyword evidence="3" id="KW-0808">Transferase</keyword>
<dbReference type="EC" id="2.1.1.-" evidence="4"/>
<dbReference type="PANTHER" id="PTHR43619">
    <property type="entry name" value="S-ADENOSYL-L-METHIONINE-DEPENDENT METHYLTRANSFERASE YKTD-RELATED"/>
    <property type="match status" value="1"/>
</dbReference>
<keyword evidence="4" id="KW-0949">S-adenosyl-L-methionine</keyword>
<evidence type="ECO:0000256" key="3">
    <source>
        <dbReference type="ARBA" id="ARBA00022679"/>
    </source>
</evidence>
<organism evidence="5 6">
    <name type="scientific">Pendulispora rubella</name>
    <dbReference type="NCBI Taxonomy" id="2741070"/>
    <lineage>
        <taxon>Bacteria</taxon>
        <taxon>Pseudomonadati</taxon>
        <taxon>Myxococcota</taxon>
        <taxon>Myxococcia</taxon>
        <taxon>Myxococcales</taxon>
        <taxon>Sorangiineae</taxon>
        <taxon>Pendulisporaceae</taxon>
        <taxon>Pendulispora</taxon>
    </lineage>
</organism>
<dbReference type="GO" id="GO:0032259">
    <property type="term" value="P:methylation"/>
    <property type="evidence" value="ECO:0007669"/>
    <property type="project" value="UniProtKB-KW"/>
</dbReference>
<name>A0ABZ2L338_9BACT</name>
<dbReference type="SUPFAM" id="SSF53335">
    <property type="entry name" value="S-adenosyl-L-methionine-dependent methyltransferases"/>
    <property type="match status" value="1"/>
</dbReference>
<comment type="similarity">
    <text evidence="1 4">Belongs to the UPF0677 family.</text>
</comment>
<accession>A0ABZ2L338</accession>
<dbReference type="EMBL" id="CP089983">
    <property type="protein sequence ID" value="WXB04750.1"/>
    <property type="molecule type" value="Genomic_DNA"/>
</dbReference>
<dbReference type="InterPro" id="IPR011610">
    <property type="entry name" value="SAM_mthyl_Trfase_ML2640-like"/>
</dbReference>
<comment type="function">
    <text evidence="4">Exhibits S-adenosyl-L-methionine-dependent methyltransferase activity.</text>
</comment>
<dbReference type="Gene3D" id="3.40.50.150">
    <property type="entry name" value="Vaccinia Virus protein VP39"/>
    <property type="match status" value="1"/>
</dbReference>
<dbReference type="Proteomes" id="UP001374803">
    <property type="component" value="Chromosome"/>
</dbReference>
<reference evidence="5" key="1">
    <citation type="submission" date="2021-12" db="EMBL/GenBank/DDBJ databases">
        <title>Discovery of the Pendulisporaceae a myxobacterial family with distinct sporulation behavior and unique specialized metabolism.</title>
        <authorList>
            <person name="Garcia R."/>
            <person name="Popoff A."/>
            <person name="Bader C.D."/>
            <person name="Loehr J."/>
            <person name="Walesch S."/>
            <person name="Walt C."/>
            <person name="Boldt J."/>
            <person name="Bunk B."/>
            <person name="Haeckl F.J.F.P.J."/>
            <person name="Gunesch A.P."/>
            <person name="Birkelbach J."/>
            <person name="Nuebel U."/>
            <person name="Pietschmann T."/>
            <person name="Bach T."/>
            <person name="Mueller R."/>
        </authorList>
    </citation>
    <scope>NUCLEOTIDE SEQUENCE</scope>
    <source>
        <strain evidence="5">MSr11367</strain>
    </source>
</reference>
<keyword evidence="6" id="KW-1185">Reference proteome</keyword>
<dbReference type="InterPro" id="IPR007213">
    <property type="entry name" value="Ppm1/Ppm2/Tcmp"/>
</dbReference>
<protein>
    <recommendedName>
        <fullName evidence="4">S-adenosyl-L-methionine-dependent methyltransferase</fullName>
        <ecNumber evidence="4">2.1.1.-</ecNumber>
    </recommendedName>
</protein>
<sequence length="280" mass="31533">MAFFRALNTLGVTRVRDFSDPFAAQLLPPSVGRVVQGAQWLLEGRQGLGQRWWVASRGLIDTVALRSRAIDTAWGEAYRLGVRQLVILGAGLDARAYRLDLLQGVHVFEVDHPATQQFKRARAASLRSPAESLRYVPVDFAHDDLGNALRDAGLRTDERAFVIWEGVTMYLPHRAVEETLSKLSKLVPPGSRLAMTYLEPATRRHEPLIRRNLRRWILSRSGEPQLGLMRREHATRLLEGVRFRALSDENRVEFAARFSDESAEETAGALGERMVVAEKV</sequence>
<evidence type="ECO:0000256" key="1">
    <source>
        <dbReference type="ARBA" id="ARBA00008138"/>
    </source>
</evidence>
<proteinExistence type="inferred from homology"/>
<dbReference type="Pfam" id="PF04072">
    <property type="entry name" value="LCM"/>
    <property type="match status" value="1"/>
</dbReference>
<evidence type="ECO:0000256" key="2">
    <source>
        <dbReference type="ARBA" id="ARBA00022603"/>
    </source>
</evidence>
<evidence type="ECO:0000313" key="5">
    <source>
        <dbReference type="EMBL" id="WXB04750.1"/>
    </source>
</evidence>